<dbReference type="InterPro" id="IPR001404">
    <property type="entry name" value="Hsp90_fam"/>
</dbReference>
<accession>A0AAD5L453</accession>
<evidence type="ECO:0000256" key="3">
    <source>
        <dbReference type="SAM" id="MobiDB-lite"/>
    </source>
</evidence>
<dbReference type="AlphaFoldDB" id="A0AAD5L453"/>
<feature type="compositionally biased region" description="Acidic residues" evidence="3">
    <location>
        <begin position="81"/>
        <end position="95"/>
    </location>
</feature>
<protein>
    <recommendedName>
        <fullName evidence="6">Heat shock protein 90</fullName>
    </recommendedName>
</protein>
<name>A0AAD5L453_PYTIN</name>
<dbReference type="SUPFAM" id="SSF54211">
    <property type="entry name" value="Ribosomal protein S5 domain 2-like"/>
    <property type="match status" value="1"/>
</dbReference>
<dbReference type="Proteomes" id="UP001209570">
    <property type="component" value="Unassembled WGS sequence"/>
</dbReference>
<dbReference type="GO" id="GO:0140662">
    <property type="term" value="F:ATP-dependent protein folding chaperone"/>
    <property type="evidence" value="ECO:0007669"/>
    <property type="project" value="InterPro"/>
</dbReference>
<keyword evidence="2" id="KW-0143">Chaperone</keyword>
<evidence type="ECO:0000256" key="2">
    <source>
        <dbReference type="ARBA" id="ARBA00023186"/>
    </source>
</evidence>
<keyword evidence="5" id="KW-1185">Reference proteome</keyword>
<dbReference type="GO" id="GO:0016887">
    <property type="term" value="F:ATP hydrolysis activity"/>
    <property type="evidence" value="ECO:0007669"/>
    <property type="project" value="InterPro"/>
</dbReference>
<gene>
    <name evidence="4" type="ORF">P43SY_012083</name>
</gene>
<evidence type="ECO:0008006" key="6">
    <source>
        <dbReference type="Google" id="ProtNLM"/>
    </source>
</evidence>
<comment type="similarity">
    <text evidence="1">Belongs to the heat shock protein 90 family.</text>
</comment>
<dbReference type="Pfam" id="PF00183">
    <property type="entry name" value="HSP90"/>
    <property type="match status" value="1"/>
</dbReference>
<organism evidence="4 5">
    <name type="scientific">Pythium insidiosum</name>
    <name type="common">Pythiosis disease agent</name>
    <dbReference type="NCBI Taxonomy" id="114742"/>
    <lineage>
        <taxon>Eukaryota</taxon>
        <taxon>Sar</taxon>
        <taxon>Stramenopiles</taxon>
        <taxon>Oomycota</taxon>
        <taxon>Peronosporomycetes</taxon>
        <taxon>Pythiales</taxon>
        <taxon>Pythiaceae</taxon>
        <taxon>Pythium</taxon>
    </lineage>
</organism>
<feature type="compositionally biased region" description="Basic and acidic residues" evidence="3">
    <location>
        <begin position="96"/>
        <end position="110"/>
    </location>
</feature>
<evidence type="ECO:0000313" key="5">
    <source>
        <dbReference type="Proteomes" id="UP001209570"/>
    </source>
</evidence>
<proteinExistence type="inferred from homology"/>
<dbReference type="Gene3D" id="3.30.230.80">
    <property type="match status" value="1"/>
</dbReference>
<reference evidence="4" key="1">
    <citation type="submission" date="2021-12" db="EMBL/GenBank/DDBJ databases">
        <title>Prjna785345.</title>
        <authorList>
            <person name="Rujirawat T."/>
            <person name="Krajaejun T."/>
        </authorList>
    </citation>
    <scope>NUCLEOTIDE SEQUENCE</scope>
    <source>
        <strain evidence="4">Pi057C3</strain>
    </source>
</reference>
<dbReference type="PANTHER" id="PTHR11528">
    <property type="entry name" value="HEAT SHOCK PROTEIN 90 FAMILY MEMBER"/>
    <property type="match status" value="1"/>
</dbReference>
<dbReference type="EMBL" id="JAKCXM010007034">
    <property type="protein sequence ID" value="KAJ0388707.1"/>
    <property type="molecule type" value="Genomic_DNA"/>
</dbReference>
<dbReference type="GO" id="GO:0005524">
    <property type="term" value="F:ATP binding"/>
    <property type="evidence" value="ECO:0007669"/>
    <property type="project" value="InterPro"/>
</dbReference>
<sequence>MYQRFENKNADIKLYVRKVLITDEFKDFLPRYLNFIVGVVDSDDLPINVSRETLQENKILRVMRKKLVRKVLEMLRKFSEDSEDDEEGEDDDESEKETTEKKEKDDKTEK</sequence>
<feature type="region of interest" description="Disordered" evidence="3">
    <location>
        <begin position="79"/>
        <end position="110"/>
    </location>
</feature>
<dbReference type="InterPro" id="IPR020568">
    <property type="entry name" value="Ribosomal_Su5_D2-typ_SF"/>
</dbReference>
<comment type="caution">
    <text evidence="4">The sequence shown here is derived from an EMBL/GenBank/DDBJ whole genome shotgun (WGS) entry which is preliminary data.</text>
</comment>
<evidence type="ECO:0000256" key="1">
    <source>
        <dbReference type="ARBA" id="ARBA00008239"/>
    </source>
</evidence>
<evidence type="ECO:0000313" key="4">
    <source>
        <dbReference type="EMBL" id="KAJ0388707.1"/>
    </source>
</evidence>
<dbReference type="GO" id="GO:0051082">
    <property type="term" value="F:unfolded protein binding"/>
    <property type="evidence" value="ECO:0007669"/>
    <property type="project" value="InterPro"/>
</dbReference>